<dbReference type="Proteomes" id="UP000198415">
    <property type="component" value="Unassembled WGS sequence"/>
</dbReference>
<evidence type="ECO:0000313" key="3">
    <source>
        <dbReference type="Proteomes" id="UP000198415"/>
    </source>
</evidence>
<name>A0A238W5X3_9ACTN</name>
<proteinExistence type="predicted"/>
<dbReference type="EMBL" id="FZNR01000002">
    <property type="protein sequence ID" value="SNR41811.1"/>
    <property type="molecule type" value="Genomic_DNA"/>
</dbReference>
<sequence>MGDWWRKRWPRMIGFDAGFIPQLLCVADTTPTGLAGALCVLVVSAVVGIGFWQASEPRRVSVGRSMCLGTVLGFVTHCVFVAVFRLS</sequence>
<protein>
    <submittedName>
        <fullName evidence="2">Uncharacterized protein</fullName>
    </submittedName>
</protein>
<feature type="transmembrane region" description="Helical" evidence="1">
    <location>
        <begin position="33"/>
        <end position="54"/>
    </location>
</feature>
<gene>
    <name evidence="2" type="ORF">SAMN06264365_102190</name>
</gene>
<organism evidence="2 3">
    <name type="scientific">Actinoplanes regularis</name>
    <dbReference type="NCBI Taxonomy" id="52697"/>
    <lineage>
        <taxon>Bacteria</taxon>
        <taxon>Bacillati</taxon>
        <taxon>Actinomycetota</taxon>
        <taxon>Actinomycetes</taxon>
        <taxon>Micromonosporales</taxon>
        <taxon>Micromonosporaceae</taxon>
        <taxon>Actinoplanes</taxon>
    </lineage>
</organism>
<keyword evidence="1" id="KW-0812">Transmembrane</keyword>
<evidence type="ECO:0000256" key="1">
    <source>
        <dbReference type="SAM" id="Phobius"/>
    </source>
</evidence>
<reference evidence="2 3" key="1">
    <citation type="submission" date="2017-06" db="EMBL/GenBank/DDBJ databases">
        <authorList>
            <person name="Kim H.J."/>
            <person name="Triplett B.A."/>
        </authorList>
    </citation>
    <scope>NUCLEOTIDE SEQUENCE [LARGE SCALE GENOMIC DNA]</scope>
    <source>
        <strain evidence="2 3">DSM 43151</strain>
    </source>
</reference>
<keyword evidence="1" id="KW-0472">Membrane</keyword>
<dbReference type="AlphaFoldDB" id="A0A238W5X3"/>
<keyword evidence="3" id="KW-1185">Reference proteome</keyword>
<feature type="transmembrane region" description="Helical" evidence="1">
    <location>
        <begin position="66"/>
        <end position="86"/>
    </location>
</feature>
<evidence type="ECO:0000313" key="2">
    <source>
        <dbReference type="EMBL" id="SNR41811.1"/>
    </source>
</evidence>
<accession>A0A238W5X3</accession>
<keyword evidence="1" id="KW-1133">Transmembrane helix</keyword>